<evidence type="ECO:0000259" key="7">
    <source>
        <dbReference type="Pfam" id="PF01425"/>
    </source>
</evidence>
<dbReference type="AlphaFoldDB" id="A0A559LL38"/>
<dbReference type="EMBL" id="SRMI01000003">
    <property type="protein sequence ID" value="TVY74992.1"/>
    <property type="molecule type" value="Genomic_DNA"/>
</dbReference>
<reference evidence="8 9" key="1">
    <citation type="journal article" date="2019" name="Microbiol. Resour. Announc.">
        <title>High-quality draft genome sequence of Fusarium oxysporum f. sp. cubense strain 160527, a causal agent of Panama disease.</title>
        <authorList>
            <person name="Asai S."/>
            <person name="Ayukawa Y."/>
            <person name="Gan P."/>
            <person name="Masuda S."/>
            <person name="Komatsu K."/>
            <person name="Shirasu K."/>
            <person name="Arie T."/>
        </authorList>
    </citation>
    <scope>NUCLEOTIDE SEQUENCE [LARGE SCALE GENOMIC DNA]</scope>
    <source>
        <strain evidence="8 9">160527</strain>
    </source>
</reference>
<dbReference type="Proteomes" id="UP000320707">
    <property type="component" value="Unassembled WGS sequence"/>
</dbReference>
<dbReference type="PANTHER" id="PTHR46072">
    <property type="entry name" value="AMIDASE-RELATED-RELATED"/>
    <property type="match status" value="1"/>
</dbReference>
<feature type="active site" description="Charge relay system" evidence="5">
    <location>
        <position position="144"/>
    </location>
</feature>
<feature type="active site" description="Acyl-ester intermediate" evidence="5">
    <location>
        <position position="241"/>
    </location>
</feature>
<protein>
    <recommendedName>
        <fullName evidence="3">amidase</fullName>
        <ecNumber evidence="3">3.5.1.4</ecNumber>
    </recommendedName>
</protein>
<evidence type="ECO:0000313" key="9">
    <source>
        <dbReference type="Proteomes" id="UP000320707"/>
    </source>
</evidence>
<dbReference type="Pfam" id="PF01425">
    <property type="entry name" value="Amidase"/>
    <property type="match status" value="1"/>
</dbReference>
<evidence type="ECO:0000256" key="6">
    <source>
        <dbReference type="PIRSR" id="PIRSR001221-2"/>
    </source>
</evidence>
<dbReference type="InterPro" id="IPR020556">
    <property type="entry name" value="Amidase_CS"/>
</dbReference>
<feature type="binding site" evidence="6">
    <location>
        <begin position="238"/>
        <end position="241"/>
    </location>
    <ligand>
        <name>substrate</name>
    </ligand>
</feature>
<keyword evidence="4" id="KW-0378">Hydrolase</keyword>
<dbReference type="SUPFAM" id="SSF75304">
    <property type="entry name" value="Amidase signature (AS) enzymes"/>
    <property type="match status" value="1"/>
</dbReference>
<comment type="catalytic activity">
    <reaction evidence="1">
        <text>a monocarboxylic acid amide + H2O = a monocarboxylate + NH4(+)</text>
        <dbReference type="Rhea" id="RHEA:12020"/>
        <dbReference type="ChEBI" id="CHEBI:15377"/>
        <dbReference type="ChEBI" id="CHEBI:28938"/>
        <dbReference type="ChEBI" id="CHEBI:35757"/>
        <dbReference type="ChEBI" id="CHEBI:83628"/>
        <dbReference type="EC" id="3.5.1.4"/>
    </reaction>
</comment>
<proteinExistence type="inferred from homology"/>
<dbReference type="EC" id="3.5.1.4" evidence="3"/>
<name>A0A559LL38_FUSOC</name>
<comment type="caution">
    <text evidence="8">The sequence shown here is derived from an EMBL/GenBank/DDBJ whole genome shotgun (WGS) entry which is preliminary data.</text>
</comment>
<dbReference type="PANTHER" id="PTHR46072:SF4">
    <property type="entry name" value="AMIDASE C550.07-RELATED"/>
    <property type="match status" value="1"/>
</dbReference>
<accession>A0A559LL38</accession>
<dbReference type="InterPro" id="IPR036928">
    <property type="entry name" value="AS_sf"/>
</dbReference>
<dbReference type="Gene3D" id="3.90.1300.10">
    <property type="entry name" value="Amidase signature (AS) domain"/>
    <property type="match status" value="1"/>
</dbReference>
<dbReference type="PROSITE" id="PS00571">
    <property type="entry name" value="AMIDASES"/>
    <property type="match status" value="1"/>
</dbReference>
<organism evidence="8 9">
    <name type="scientific">Fusarium oxysporum f. sp. cubense</name>
    <dbReference type="NCBI Taxonomy" id="61366"/>
    <lineage>
        <taxon>Eukaryota</taxon>
        <taxon>Fungi</taxon>
        <taxon>Dikarya</taxon>
        <taxon>Ascomycota</taxon>
        <taxon>Pezizomycotina</taxon>
        <taxon>Sordariomycetes</taxon>
        <taxon>Hypocreomycetidae</taxon>
        <taxon>Hypocreales</taxon>
        <taxon>Nectriaceae</taxon>
        <taxon>Fusarium</taxon>
        <taxon>Fusarium oxysporum species complex</taxon>
    </lineage>
</organism>
<feature type="binding site" evidence="6">
    <location>
        <position position="217"/>
    </location>
    <ligand>
        <name>substrate</name>
    </ligand>
</feature>
<evidence type="ECO:0000256" key="4">
    <source>
        <dbReference type="ARBA" id="ARBA00022801"/>
    </source>
</evidence>
<dbReference type="InterPro" id="IPR023631">
    <property type="entry name" value="Amidase_dom"/>
</dbReference>
<sequence>MFVNNPVPVPTGTPEHEAKRADVLKALSDKVPAEFCLSPEFFENTPLTVTKIPATCGLLTDEEIAITEGYDATGLAEAIARRKHTSVSVARAFCKRAIIAHQLTSCLTQWFYNEAIQQATKLDEYLAEHGTTIGPLHGVPVSIKDHIPLAGTISSLGILATASYDQYDSPLPGVLRKAGAVFYCKTNQPQGLLHGESDSPWGRVLNPYNTTLTSGGSSGGEGALIAMKGSILGIGSDIGGSIRIPAAFSGIYGYKPSSGILPTKDLVHVPMVAELTILANAGPMCRSARDVDLFMSIQLNAKPHTRDLTLIPTTWTGLGTQLGITLGRPLKVGIMTHDGFIQPQPPIKRAISWARTLLSDPRLSGLIEVKPFLPYGVKQAWDGIGQAFSPDGGIPTRDAILATGEPIYPLTEWIWSTAAPKGMLTASEVAYVRKACLDFRHAFAEDWVRQDVDVILCPTSVGPATSHDTNFYLMYTILWNYLDCPGIVFPTSLKVEEGEKYDADYEPLGPECAHVKDLWENGNFTGAPINLQLVGRKYHDNQLFGALKLLQDALGLE</sequence>
<evidence type="ECO:0000256" key="1">
    <source>
        <dbReference type="ARBA" id="ARBA00001311"/>
    </source>
</evidence>
<evidence type="ECO:0000256" key="5">
    <source>
        <dbReference type="PIRSR" id="PIRSR001221-1"/>
    </source>
</evidence>
<comment type="similarity">
    <text evidence="2">Belongs to the amidase family.</text>
</comment>
<dbReference type="PIRSF" id="PIRSF001221">
    <property type="entry name" value="Amidase_fungi"/>
    <property type="match status" value="1"/>
</dbReference>
<feature type="binding site" evidence="6">
    <location>
        <position position="192"/>
    </location>
    <ligand>
        <name>substrate</name>
    </ligand>
</feature>
<evidence type="ECO:0000256" key="3">
    <source>
        <dbReference type="ARBA" id="ARBA00012922"/>
    </source>
</evidence>
<feature type="active site" description="Charge relay system" evidence="5">
    <location>
        <position position="217"/>
    </location>
</feature>
<feature type="domain" description="Amidase" evidence="7">
    <location>
        <begin position="89"/>
        <end position="543"/>
    </location>
</feature>
<gene>
    <name evidence="8" type="ORF">Focb16_v004392</name>
</gene>
<evidence type="ECO:0000256" key="2">
    <source>
        <dbReference type="ARBA" id="ARBA00009199"/>
    </source>
</evidence>
<evidence type="ECO:0000313" key="8">
    <source>
        <dbReference type="EMBL" id="TVY74992.1"/>
    </source>
</evidence>
<dbReference type="GO" id="GO:0004040">
    <property type="term" value="F:amidase activity"/>
    <property type="evidence" value="ECO:0007669"/>
    <property type="project" value="UniProtKB-EC"/>
</dbReference>